<keyword evidence="2 7" id="KW-0699">rRNA-binding</keyword>
<dbReference type="InterPro" id="IPR057268">
    <property type="entry name" value="Ribosomal_L18"/>
</dbReference>
<evidence type="ECO:0000256" key="5">
    <source>
        <dbReference type="ARBA" id="ARBA00023274"/>
    </source>
</evidence>
<accession>A0A2M7B812</accession>
<sequence>MRQEKKLIQKRQKRVKRVRSKIFGTALRPRLCIFISNRYIYAQLIDDSEGRTLISISGKDKTIKEAKLAGELLAKKAGEKNITRIVFDRRYYKYHGRIKALAEAARSKGLKF</sequence>
<dbReference type="PANTHER" id="PTHR12899:SF3">
    <property type="entry name" value="LARGE RIBOSOMAL SUBUNIT PROTEIN UL18M"/>
    <property type="match status" value="1"/>
</dbReference>
<comment type="similarity">
    <text evidence="1 7">Belongs to the universal ribosomal protein uL18 family.</text>
</comment>
<name>A0A2M7B812_9BACT</name>
<dbReference type="InterPro" id="IPR005484">
    <property type="entry name" value="Ribosomal_uL18_bac/plant/anim"/>
</dbReference>
<dbReference type="AlphaFoldDB" id="A0A2M7B812"/>
<evidence type="ECO:0000256" key="4">
    <source>
        <dbReference type="ARBA" id="ARBA00022980"/>
    </source>
</evidence>
<dbReference type="Proteomes" id="UP000230131">
    <property type="component" value="Unassembled WGS sequence"/>
</dbReference>
<comment type="caution">
    <text evidence="8">The sequence shown here is derived from an EMBL/GenBank/DDBJ whole genome shotgun (WGS) entry which is preliminary data.</text>
</comment>
<dbReference type="FunFam" id="3.30.420.100:FF:000001">
    <property type="entry name" value="50S ribosomal protein L18"/>
    <property type="match status" value="1"/>
</dbReference>
<keyword evidence="4 7" id="KW-0689">Ribosomal protein</keyword>
<dbReference type="EMBL" id="PEVH01000025">
    <property type="protein sequence ID" value="PIU99244.1"/>
    <property type="molecule type" value="Genomic_DNA"/>
</dbReference>
<evidence type="ECO:0000313" key="8">
    <source>
        <dbReference type="EMBL" id="PIU99244.1"/>
    </source>
</evidence>
<dbReference type="InterPro" id="IPR004389">
    <property type="entry name" value="Ribosomal_uL18_bac-type"/>
</dbReference>
<evidence type="ECO:0000313" key="9">
    <source>
        <dbReference type="Proteomes" id="UP000230131"/>
    </source>
</evidence>
<evidence type="ECO:0000256" key="2">
    <source>
        <dbReference type="ARBA" id="ARBA00022730"/>
    </source>
</evidence>
<dbReference type="Gene3D" id="3.30.420.100">
    <property type="match status" value="1"/>
</dbReference>
<organism evidence="8 9">
    <name type="scientific">Candidatus Wolfebacteria bacterium CG03_land_8_20_14_0_80_36_15</name>
    <dbReference type="NCBI Taxonomy" id="1975067"/>
    <lineage>
        <taxon>Bacteria</taxon>
        <taxon>Candidatus Wolfeibacteriota</taxon>
    </lineage>
</organism>
<gene>
    <name evidence="7" type="primary">rplR</name>
    <name evidence="8" type="ORF">COS59_00805</name>
</gene>
<dbReference type="SUPFAM" id="SSF53137">
    <property type="entry name" value="Translational machinery components"/>
    <property type="match status" value="1"/>
</dbReference>
<protein>
    <recommendedName>
        <fullName evidence="6 7">Large ribosomal subunit protein uL18</fullName>
    </recommendedName>
</protein>
<evidence type="ECO:0000256" key="1">
    <source>
        <dbReference type="ARBA" id="ARBA00007116"/>
    </source>
</evidence>
<reference evidence="9" key="1">
    <citation type="submission" date="2017-09" db="EMBL/GenBank/DDBJ databases">
        <title>Depth-based differentiation of microbial function through sediment-hosted aquifers and enrichment of novel symbionts in the deep terrestrial subsurface.</title>
        <authorList>
            <person name="Probst A.J."/>
            <person name="Ladd B."/>
            <person name="Jarett J.K."/>
            <person name="Geller-Mcgrath D.E."/>
            <person name="Sieber C.M.K."/>
            <person name="Emerson J.B."/>
            <person name="Anantharaman K."/>
            <person name="Thomas B.C."/>
            <person name="Malmstrom R."/>
            <person name="Stieglmeier M."/>
            <person name="Klingl A."/>
            <person name="Woyke T."/>
            <person name="Ryan C.M."/>
            <person name="Banfield J.F."/>
        </authorList>
    </citation>
    <scope>NUCLEOTIDE SEQUENCE [LARGE SCALE GENOMIC DNA]</scope>
</reference>
<dbReference type="CDD" id="cd00432">
    <property type="entry name" value="Ribosomal_L18_L5e"/>
    <property type="match status" value="1"/>
</dbReference>
<comment type="subunit">
    <text evidence="7">Part of the 50S ribosomal subunit; part of the 5S rRNA/L5/L18/L25 subcomplex. Contacts the 5S and 23S rRNAs.</text>
</comment>
<evidence type="ECO:0000256" key="7">
    <source>
        <dbReference type="HAMAP-Rule" id="MF_01337"/>
    </source>
</evidence>
<comment type="function">
    <text evidence="7">This is one of the proteins that bind and probably mediate the attachment of the 5S RNA into the large ribosomal subunit, where it forms part of the central protuberance.</text>
</comment>
<dbReference type="PANTHER" id="PTHR12899">
    <property type="entry name" value="39S RIBOSOMAL PROTEIN L18, MITOCHONDRIAL"/>
    <property type="match status" value="1"/>
</dbReference>
<dbReference type="Pfam" id="PF00861">
    <property type="entry name" value="Ribosomal_L18p"/>
    <property type="match status" value="1"/>
</dbReference>
<dbReference type="GO" id="GO:0003735">
    <property type="term" value="F:structural constituent of ribosome"/>
    <property type="evidence" value="ECO:0007669"/>
    <property type="project" value="InterPro"/>
</dbReference>
<dbReference type="GO" id="GO:0006412">
    <property type="term" value="P:translation"/>
    <property type="evidence" value="ECO:0007669"/>
    <property type="project" value="UniProtKB-UniRule"/>
</dbReference>
<dbReference type="HAMAP" id="MF_01337_B">
    <property type="entry name" value="Ribosomal_uL18_B"/>
    <property type="match status" value="1"/>
</dbReference>
<keyword evidence="3 7" id="KW-0694">RNA-binding</keyword>
<dbReference type="GO" id="GO:0008097">
    <property type="term" value="F:5S rRNA binding"/>
    <property type="evidence" value="ECO:0007669"/>
    <property type="project" value="TreeGrafter"/>
</dbReference>
<evidence type="ECO:0000256" key="6">
    <source>
        <dbReference type="ARBA" id="ARBA00035197"/>
    </source>
</evidence>
<proteinExistence type="inferred from homology"/>
<dbReference type="NCBIfam" id="TIGR00060">
    <property type="entry name" value="L18_bact"/>
    <property type="match status" value="1"/>
</dbReference>
<keyword evidence="5 7" id="KW-0687">Ribonucleoprotein</keyword>
<dbReference type="GO" id="GO:0022625">
    <property type="term" value="C:cytosolic large ribosomal subunit"/>
    <property type="evidence" value="ECO:0007669"/>
    <property type="project" value="TreeGrafter"/>
</dbReference>
<evidence type="ECO:0000256" key="3">
    <source>
        <dbReference type="ARBA" id="ARBA00022884"/>
    </source>
</evidence>